<evidence type="ECO:0000256" key="1">
    <source>
        <dbReference type="SAM" id="MobiDB-lite"/>
    </source>
</evidence>
<reference evidence="2 3" key="1">
    <citation type="submission" date="2019-01" db="EMBL/GenBank/DDBJ databases">
        <title>Draft genome sequence of Psathyrella aberdarensis IHI B618.</title>
        <authorList>
            <person name="Buettner E."/>
            <person name="Kellner H."/>
        </authorList>
    </citation>
    <scope>NUCLEOTIDE SEQUENCE [LARGE SCALE GENOMIC DNA]</scope>
    <source>
        <strain evidence="2 3">IHI B618</strain>
    </source>
</reference>
<feature type="compositionally biased region" description="Low complexity" evidence="1">
    <location>
        <begin position="571"/>
        <end position="597"/>
    </location>
</feature>
<feature type="compositionally biased region" description="Polar residues" evidence="1">
    <location>
        <begin position="394"/>
        <end position="410"/>
    </location>
</feature>
<feature type="compositionally biased region" description="Polar residues" evidence="1">
    <location>
        <begin position="243"/>
        <end position="259"/>
    </location>
</feature>
<feature type="compositionally biased region" description="Polar residues" evidence="1">
    <location>
        <begin position="27"/>
        <end position="47"/>
    </location>
</feature>
<feature type="compositionally biased region" description="Low complexity" evidence="1">
    <location>
        <begin position="733"/>
        <end position="749"/>
    </location>
</feature>
<comment type="caution">
    <text evidence="2">The sequence shown here is derived from an EMBL/GenBank/DDBJ whole genome shotgun (WGS) entry which is preliminary data.</text>
</comment>
<feature type="region of interest" description="Disordered" evidence="1">
    <location>
        <begin position="283"/>
        <end position="516"/>
    </location>
</feature>
<feature type="compositionally biased region" description="Low complexity" evidence="1">
    <location>
        <begin position="424"/>
        <end position="443"/>
    </location>
</feature>
<feature type="compositionally biased region" description="Low complexity" evidence="1">
    <location>
        <begin position="770"/>
        <end position="788"/>
    </location>
</feature>
<feature type="region of interest" description="Disordered" evidence="1">
    <location>
        <begin position="227"/>
        <end position="259"/>
    </location>
</feature>
<evidence type="ECO:0000313" key="2">
    <source>
        <dbReference type="EMBL" id="RXW23914.1"/>
    </source>
</evidence>
<feature type="compositionally biased region" description="Low complexity" evidence="1">
    <location>
        <begin position="708"/>
        <end position="721"/>
    </location>
</feature>
<sequence length="802" mass="83372">MDNPWADPWDYSKKPAAVPAWDPPPSLSTETAQEPPSSWEPQETVSWTAPAAEPEPQSWGGDASWSDPHSTLNGSIDAPITLQSEDDEEDYSTPDAPASPVDVTPEPSLAAPIPIGTPPRTLTPLNDPQDTDADGFGGFETGLDSATEDNPGWLPEPDPFSESKAGGEDVWGNTWGGSASEEEHAAQPDEWEAARLQKEEQDKHVSPELLDHILGQFEQLSADLWKDDATNSGANDASHRNYDPQSMNLSSVTSQHESLSLSADDLEFLSDVVPTSKEDVKEDVQLQALSNMIKSPPLPTTLPSPLAPPPRSSQPRPPLTNRSTPAGVAAPGLDDPFSIFDTPALSGKPVNPDKQLQPLPSIPAFNSAHSLSASTPSSVASLASSSTSSTSFTDFFNSPAPSLAGTSVPSSIPPPKLADAFVFPGPSKSSTAMSSPHSSTSIPGFLPPPPPANRSRTPTTLQNSVSRGSLPDSRSSTPSTFISPPSQPTIDEDDEFSDFITSPTKSTNPSQIPSLSAFVAPANPASTSTSTASASLFDDFDDFFTPKPKPPPPSTTQSIPMPVKAPLGHTPSSSISSLPHSRSSSPSSMKTSSPRVSRAQHQKTLSLLETVATRGDKWLSPPSPLPVALPPPNPSGKAATDADLLGSEADTQGKGSGNSGIQGQQAQAMAFLAPPPPASSFRPPQRAQPPAAESFGGWSFAPPPPPAVRASVAQQPQKTSAPSPPPSNPPLKPASNGSSAGFGFGVAASTPPLASHKPTSSLSFSPAPVTMTKPSTTATTATTTTKAKGGLSAQDLAFFEGL</sequence>
<feature type="compositionally biased region" description="Low complexity" evidence="1">
    <location>
        <begin position="367"/>
        <end position="393"/>
    </location>
</feature>
<name>A0A4Q2DXC2_9AGAR</name>
<feature type="region of interest" description="Disordered" evidence="1">
    <location>
        <begin position="1"/>
        <end position="204"/>
    </location>
</feature>
<dbReference type="EMBL" id="SDEE01000030">
    <property type="protein sequence ID" value="RXW23914.1"/>
    <property type="molecule type" value="Genomic_DNA"/>
</dbReference>
<feature type="compositionally biased region" description="Pro residues" evidence="1">
    <location>
        <begin position="722"/>
        <end position="732"/>
    </location>
</feature>
<keyword evidence="3" id="KW-1185">Reference proteome</keyword>
<feature type="compositionally biased region" description="Pro residues" evidence="1">
    <location>
        <begin position="296"/>
        <end position="318"/>
    </location>
</feature>
<gene>
    <name evidence="2" type="ORF">EST38_g1954</name>
</gene>
<feature type="compositionally biased region" description="Basic and acidic residues" evidence="1">
    <location>
        <begin position="181"/>
        <end position="204"/>
    </location>
</feature>
<dbReference type="STRING" id="2316362.A0A4Q2DXC2"/>
<feature type="compositionally biased region" description="Low complexity" evidence="1">
    <location>
        <begin position="473"/>
        <end position="484"/>
    </location>
</feature>
<organism evidence="2 3">
    <name type="scientific">Candolleomyces aberdarensis</name>
    <dbReference type="NCBI Taxonomy" id="2316362"/>
    <lineage>
        <taxon>Eukaryota</taxon>
        <taxon>Fungi</taxon>
        <taxon>Dikarya</taxon>
        <taxon>Basidiomycota</taxon>
        <taxon>Agaricomycotina</taxon>
        <taxon>Agaricomycetes</taxon>
        <taxon>Agaricomycetidae</taxon>
        <taxon>Agaricales</taxon>
        <taxon>Agaricineae</taxon>
        <taxon>Psathyrellaceae</taxon>
        <taxon>Candolleomyces</taxon>
    </lineage>
</organism>
<feature type="compositionally biased region" description="Low complexity" evidence="1">
    <location>
        <begin position="679"/>
        <end position="692"/>
    </location>
</feature>
<proteinExistence type="predicted"/>
<dbReference type="Proteomes" id="UP000290288">
    <property type="component" value="Unassembled WGS sequence"/>
</dbReference>
<feature type="compositionally biased region" description="Pro residues" evidence="1">
    <location>
        <begin position="621"/>
        <end position="634"/>
    </location>
</feature>
<feature type="compositionally biased region" description="Polar residues" evidence="1">
    <location>
        <begin position="454"/>
        <end position="467"/>
    </location>
</feature>
<evidence type="ECO:0000313" key="3">
    <source>
        <dbReference type="Proteomes" id="UP000290288"/>
    </source>
</evidence>
<protein>
    <submittedName>
        <fullName evidence="2">Uncharacterized protein</fullName>
    </submittedName>
</protein>
<feature type="compositionally biased region" description="Polar residues" evidence="1">
    <location>
        <begin position="499"/>
        <end position="514"/>
    </location>
</feature>
<dbReference type="OrthoDB" id="3262497at2759"/>
<feature type="region of interest" description="Disordered" evidence="1">
    <location>
        <begin position="538"/>
        <end position="790"/>
    </location>
</feature>
<accession>A0A4Q2DXC2</accession>
<dbReference type="AlphaFoldDB" id="A0A4Q2DXC2"/>